<keyword evidence="3" id="KW-1185">Reference proteome</keyword>
<accession>A0ABQ6I1C8</accession>
<evidence type="ECO:0000256" key="1">
    <source>
        <dbReference type="SAM" id="MobiDB-lite"/>
    </source>
</evidence>
<name>A0ABQ6I1C8_9MICO</name>
<evidence type="ECO:0000313" key="3">
    <source>
        <dbReference type="Proteomes" id="UP001157091"/>
    </source>
</evidence>
<feature type="compositionally biased region" description="Basic and acidic residues" evidence="1">
    <location>
        <begin position="74"/>
        <end position="88"/>
    </location>
</feature>
<evidence type="ECO:0000313" key="2">
    <source>
        <dbReference type="EMBL" id="GMA23973.1"/>
    </source>
</evidence>
<sequence length="103" mass="10741">MSASAADTTVVSSISMKMAAHTRKSTVPGRPVRGCVGGRSFARLVVVLIGRLPSAIVADRLSAAAISTLGRVGGRPERRIRTGDRAYRPDGGQSVEVAEVPLK</sequence>
<gene>
    <name evidence="2" type="ORF">GCM10025864_17320</name>
</gene>
<dbReference type="Proteomes" id="UP001157091">
    <property type="component" value="Unassembled WGS sequence"/>
</dbReference>
<feature type="region of interest" description="Disordered" evidence="1">
    <location>
        <begin position="72"/>
        <end position="103"/>
    </location>
</feature>
<reference evidence="3" key="1">
    <citation type="journal article" date="2019" name="Int. J. Syst. Evol. Microbiol.">
        <title>The Global Catalogue of Microorganisms (GCM) 10K type strain sequencing project: providing services to taxonomists for standard genome sequencing and annotation.</title>
        <authorList>
            <consortium name="The Broad Institute Genomics Platform"/>
            <consortium name="The Broad Institute Genome Sequencing Center for Infectious Disease"/>
            <person name="Wu L."/>
            <person name="Ma J."/>
        </authorList>
    </citation>
    <scope>NUCLEOTIDE SEQUENCE [LARGE SCALE GENOMIC DNA]</scope>
    <source>
        <strain evidence="3">NBRC 106348</strain>
    </source>
</reference>
<dbReference type="EMBL" id="BSUK01000001">
    <property type="protein sequence ID" value="GMA23973.1"/>
    <property type="molecule type" value="Genomic_DNA"/>
</dbReference>
<protein>
    <submittedName>
        <fullName evidence="2">Uncharacterized protein</fullName>
    </submittedName>
</protein>
<proteinExistence type="predicted"/>
<comment type="caution">
    <text evidence="2">The sequence shown here is derived from an EMBL/GenBank/DDBJ whole genome shotgun (WGS) entry which is preliminary data.</text>
</comment>
<organism evidence="2 3">
    <name type="scientific">Luteimicrobium album</name>
    <dbReference type="NCBI Taxonomy" id="1054550"/>
    <lineage>
        <taxon>Bacteria</taxon>
        <taxon>Bacillati</taxon>
        <taxon>Actinomycetota</taxon>
        <taxon>Actinomycetes</taxon>
        <taxon>Micrococcales</taxon>
        <taxon>Luteimicrobium</taxon>
    </lineage>
</organism>